<protein>
    <submittedName>
        <fullName evidence="8">Protein WVD2-like 4</fullName>
    </submittedName>
</protein>
<feature type="compositionally biased region" description="Polar residues" evidence="6">
    <location>
        <begin position="403"/>
        <end position="413"/>
    </location>
</feature>
<sequence>MESENGVPHEDEKKVIVEKSNGEGSTDLDVNKENIRNSDEPFSGGNKDEIKDKQGHNSPGSELELELSSTVPNNKTSNPGKDSSSNGPKSNKLPKNQSNSKISVVFGRSTKPSLTQSLSFPARGRHSDVMKRSIEVYPTRSDLRQPQKNGNLSSSPKTNPAGKGPYPGVSSKGVGSAKGKAAAARSSGKNTSASEAVTKSAPDTLIEQSSETASAAKEDDTHSTTSSNLTPRAQQRKMNVSGFSSRLQERAEKRKEFFSKIEEKVHAKEVEKNNLQAKSKENQEAEIKQLRKSLTFKATPMPTFYKEPPPKVELKKSRVSKDNCESPRSPLANSDKGNAALKKSVKSSLSKSHTRGSTTARKAKTAETEGQDKRAPTQSSEEIQDRPHNSQEFEDEVQECPEKSSSCSNGSNLALSDHEVVHAEVTVEG</sequence>
<keyword evidence="4" id="KW-0493">Microtubule</keyword>
<dbReference type="PANTHER" id="PTHR46372:SF26">
    <property type="entry name" value="(WILD MALAYSIAN BANANA) HYPOTHETICAL PROTEIN"/>
    <property type="match status" value="1"/>
</dbReference>
<evidence type="ECO:0000313" key="9">
    <source>
        <dbReference type="Proteomes" id="UP001289374"/>
    </source>
</evidence>
<dbReference type="GO" id="GO:0000226">
    <property type="term" value="P:microtubule cytoskeleton organization"/>
    <property type="evidence" value="ECO:0007669"/>
    <property type="project" value="InterPro"/>
</dbReference>
<evidence type="ECO:0000256" key="3">
    <source>
        <dbReference type="ARBA" id="ARBA00022490"/>
    </source>
</evidence>
<dbReference type="AlphaFoldDB" id="A0AAE1WEX7"/>
<dbReference type="Pfam" id="PF06886">
    <property type="entry name" value="TPX2"/>
    <property type="match status" value="1"/>
</dbReference>
<feature type="region of interest" description="Disordered" evidence="6">
    <location>
        <begin position="1"/>
        <end position="252"/>
    </location>
</feature>
<feature type="compositionally biased region" description="Basic and acidic residues" evidence="6">
    <location>
        <begin position="364"/>
        <end position="375"/>
    </location>
</feature>
<evidence type="ECO:0000256" key="4">
    <source>
        <dbReference type="ARBA" id="ARBA00022701"/>
    </source>
</evidence>
<feature type="domain" description="TPX2 C-terminal" evidence="7">
    <location>
        <begin position="246"/>
        <end position="312"/>
    </location>
</feature>
<feature type="region of interest" description="Disordered" evidence="6">
    <location>
        <begin position="271"/>
        <end position="413"/>
    </location>
</feature>
<dbReference type="GO" id="GO:0008017">
    <property type="term" value="F:microtubule binding"/>
    <property type="evidence" value="ECO:0007669"/>
    <property type="project" value="InterPro"/>
</dbReference>
<dbReference type="Proteomes" id="UP001289374">
    <property type="component" value="Unassembled WGS sequence"/>
</dbReference>
<feature type="compositionally biased region" description="Polar residues" evidence="6">
    <location>
        <begin position="223"/>
        <end position="246"/>
    </location>
</feature>
<evidence type="ECO:0000256" key="5">
    <source>
        <dbReference type="ARBA" id="ARBA00023212"/>
    </source>
</evidence>
<feature type="compositionally biased region" description="Basic and acidic residues" evidence="6">
    <location>
        <begin position="271"/>
        <end position="289"/>
    </location>
</feature>
<evidence type="ECO:0000256" key="1">
    <source>
        <dbReference type="ARBA" id="ARBA00004245"/>
    </source>
</evidence>
<accession>A0AAE1WEX7</accession>
<feature type="compositionally biased region" description="Basic and acidic residues" evidence="6">
    <location>
        <begin position="7"/>
        <end position="21"/>
    </location>
</feature>
<comment type="caution">
    <text evidence="8">The sequence shown here is derived from an EMBL/GenBank/DDBJ whole genome shotgun (WGS) entry which is preliminary data.</text>
</comment>
<comment type="subcellular location">
    <subcellularLocation>
        <location evidence="1">Cytoplasm</location>
        <location evidence="1">Cytoskeleton</location>
    </subcellularLocation>
</comment>
<organism evidence="8 9">
    <name type="scientific">Sesamum angolense</name>
    <dbReference type="NCBI Taxonomy" id="2727404"/>
    <lineage>
        <taxon>Eukaryota</taxon>
        <taxon>Viridiplantae</taxon>
        <taxon>Streptophyta</taxon>
        <taxon>Embryophyta</taxon>
        <taxon>Tracheophyta</taxon>
        <taxon>Spermatophyta</taxon>
        <taxon>Magnoliopsida</taxon>
        <taxon>eudicotyledons</taxon>
        <taxon>Gunneridae</taxon>
        <taxon>Pentapetalae</taxon>
        <taxon>asterids</taxon>
        <taxon>lamiids</taxon>
        <taxon>Lamiales</taxon>
        <taxon>Pedaliaceae</taxon>
        <taxon>Sesamum</taxon>
    </lineage>
</organism>
<feature type="compositionally biased region" description="Basic and acidic residues" evidence="6">
    <location>
        <begin position="46"/>
        <end position="55"/>
    </location>
</feature>
<feature type="compositionally biased region" description="Low complexity" evidence="6">
    <location>
        <begin position="168"/>
        <end position="189"/>
    </location>
</feature>
<dbReference type="InterPro" id="IPR044806">
    <property type="entry name" value="WVD2/WDL1-4"/>
</dbReference>
<reference evidence="8" key="2">
    <citation type="journal article" date="2024" name="Plant">
        <title>Genomic evolution and insights into agronomic trait innovations of Sesamum species.</title>
        <authorList>
            <person name="Miao H."/>
            <person name="Wang L."/>
            <person name="Qu L."/>
            <person name="Liu H."/>
            <person name="Sun Y."/>
            <person name="Le M."/>
            <person name="Wang Q."/>
            <person name="Wei S."/>
            <person name="Zheng Y."/>
            <person name="Lin W."/>
            <person name="Duan Y."/>
            <person name="Cao H."/>
            <person name="Xiong S."/>
            <person name="Wang X."/>
            <person name="Wei L."/>
            <person name="Li C."/>
            <person name="Ma Q."/>
            <person name="Ju M."/>
            <person name="Zhao R."/>
            <person name="Li G."/>
            <person name="Mu C."/>
            <person name="Tian Q."/>
            <person name="Mei H."/>
            <person name="Zhang T."/>
            <person name="Gao T."/>
            <person name="Zhang H."/>
        </authorList>
    </citation>
    <scope>NUCLEOTIDE SEQUENCE</scope>
    <source>
        <strain evidence="8">K16</strain>
    </source>
</reference>
<dbReference type="GO" id="GO:0005874">
    <property type="term" value="C:microtubule"/>
    <property type="evidence" value="ECO:0007669"/>
    <property type="project" value="UniProtKB-KW"/>
</dbReference>
<comment type="similarity">
    <text evidence="2">Belongs to the TPX2 family.</text>
</comment>
<evidence type="ECO:0000259" key="7">
    <source>
        <dbReference type="Pfam" id="PF06886"/>
    </source>
</evidence>
<dbReference type="InterPro" id="IPR027329">
    <property type="entry name" value="TPX2_C"/>
</dbReference>
<keyword evidence="3" id="KW-0963">Cytoplasm</keyword>
<keyword evidence="9" id="KW-1185">Reference proteome</keyword>
<name>A0AAE1WEX7_9LAMI</name>
<feature type="compositionally biased region" description="Polar residues" evidence="6">
    <location>
        <begin position="144"/>
        <end position="158"/>
    </location>
</feature>
<feature type="compositionally biased region" description="Basic and acidic residues" evidence="6">
    <location>
        <begin position="125"/>
        <end position="134"/>
    </location>
</feature>
<feature type="compositionally biased region" description="Basic and acidic residues" evidence="6">
    <location>
        <begin position="29"/>
        <end position="39"/>
    </location>
</feature>
<feature type="compositionally biased region" description="Basic and acidic residues" evidence="6">
    <location>
        <begin position="308"/>
        <end position="325"/>
    </location>
</feature>
<proteinExistence type="inferred from homology"/>
<feature type="compositionally biased region" description="Polar residues" evidence="6">
    <location>
        <begin position="110"/>
        <end position="119"/>
    </location>
</feature>
<feature type="compositionally biased region" description="Polar residues" evidence="6">
    <location>
        <begin position="70"/>
        <end position="102"/>
    </location>
</feature>
<gene>
    <name evidence="8" type="ORF">Sango_1979800</name>
</gene>
<evidence type="ECO:0000313" key="8">
    <source>
        <dbReference type="EMBL" id="KAK4392020.1"/>
    </source>
</evidence>
<dbReference type="EMBL" id="JACGWL010000011">
    <property type="protein sequence ID" value="KAK4392020.1"/>
    <property type="molecule type" value="Genomic_DNA"/>
</dbReference>
<reference evidence="8" key="1">
    <citation type="submission" date="2020-06" db="EMBL/GenBank/DDBJ databases">
        <authorList>
            <person name="Li T."/>
            <person name="Hu X."/>
            <person name="Zhang T."/>
            <person name="Song X."/>
            <person name="Zhang H."/>
            <person name="Dai N."/>
            <person name="Sheng W."/>
            <person name="Hou X."/>
            <person name="Wei L."/>
        </authorList>
    </citation>
    <scope>NUCLEOTIDE SEQUENCE</scope>
    <source>
        <strain evidence="8">K16</strain>
        <tissue evidence="8">Leaf</tissue>
    </source>
</reference>
<keyword evidence="5" id="KW-0206">Cytoskeleton</keyword>
<evidence type="ECO:0000256" key="2">
    <source>
        <dbReference type="ARBA" id="ARBA00005885"/>
    </source>
</evidence>
<dbReference type="PANTHER" id="PTHR46372">
    <property type="entry name" value="PROTEIN WVD2-LIKE 3"/>
    <property type="match status" value="1"/>
</dbReference>
<evidence type="ECO:0000256" key="6">
    <source>
        <dbReference type="SAM" id="MobiDB-lite"/>
    </source>
</evidence>